<dbReference type="EMBL" id="JAVDQD010000007">
    <property type="protein sequence ID" value="MDR6241301.1"/>
    <property type="molecule type" value="Genomic_DNA"/>
</dbReference>
<name>A0AAE4BU10_9BACT</name>
<dbReference type="AlphaFoldDB" id="A0AAE4BU10"/>
<protein>
    <submittedName>
        <fullName evidence="1">Uncharacterized protein</fullName>
    </submittedName>
</protein>
<reference evidence="1" key="1">
    <citation type="submission" date="2023-07" db="EMBL/GenBank/DDBJ databases">
        <title>Genomic Encyclopedia of Type Strains, Phase IV (KMG-IV): sequencing the most valuable type-strain genomes for metagenomic binning, comparative biology and taxonomic classification.</title>
        <authorList>
            <person name="Goeker M."/>
        </authorList>
    </citation>
    <scope>NUCLEOTIDE SEQUENCE</scope>
    <source>
        <strain evidence="1">DSM 26174</strain>
    </source>
</reference>
<accession>A0AAE4BU10</accession>
<evidence type="ECO:0000313" key="1">
    <source>
        <dbReference type="EMBL" id="MDR6241301.1"/>
    </source>
</evidence>
<sequence length="35" mass="4065">MMQEYGRCLSINGRFEKSVVWLSMTGFAPELRVVE</sequence>
<proteinExistence type="predicted"/>
<comment type="caution">
    <text evidence="1">The sequence shown here is derived from an EMBL/GenBank/DDBJ whole genome shotgun (WGS) entry which is preliminary data.</text>
</comment>
<keyword evidence="2" id="KW-1185">Reference proteome</keyword>
<gene>
    <name evidence="1" type="ORF">HNQ88_004379</name>
</gene>
<organism evidence="1 2">
    <name type="scientific">Aureibacter tunicatorum</name>
    <dbReference type="NCBI Taxonomy" id="866807"/>
    <lineage>
        <taxon>Bacteria</taxon>
        <taxon>Pseudomonadati</taxon>
        <taxon>Bacteroidota</taxon>
        <taxon>Cytophagia</taxon>
        <taxon>Cytophagales</taxon>
        <taxon>Persicobacteraceae</taxon>
        <taxon>Aureibacter</taxon>
    </lineage>
</organism>
<evidence type="ECO:0000313" key="2">
    <source>
        <dbReference type="Proteomes" id="UP001185092"/>
    </source>
</evidence>
<dbReference type="Proteomes" id="UP001185092">
    <property type="component" value="Unassembled WGS sequence"/>
</dbReference>